<evidence type="ECO:0000313" key="6">
    <source>
        <dbReference type="Proteomes" id="UP000316213"/>
    </source>
</evidence>
<dbReference type="InterPro" id="IPR036291">
    <property type="entry name" value="NAD(P)-bd_dom_sf"/>
</dbReference>
<dbReference type="Pfam" id="PF03720">
    <property type="entry name" value="UDPG_MGDP_dh_C"/>
    <property type="match status" value="1"/>
</dbReference>
<dbReference type="EC" id="1.1.1.136" evidence="5"/>
<organism evidence="5 6">
    <name type="scientific">Neorhodopirellula pilleata</name>
    <dbReference type="NCBI Taxonomy" id="2714738"/>
    <lineage>
        <taxon>Bacteria</taxon>
        <taxon>Pseudomonadati</taxon>
        <taxon>Planctomycetota</taxon>
        <taxon>Planctomycetia</taxon>
        <taxon>Pirellulales</taxon>
        <taxon>Pirellulaceae</taxon>
        <taxon>Neorhodopirellula</taxon>
    </lineage>
</organism>
<dbReference type="InterPro" id="IPR017476">
    <property type="entry name" value="UDP-Glc/GDP-Man"/>
</dbReference>
<evidence type="ECO:0000313" key="5">
    <source>
        <dbReference type="EMBL" id="TWU01804.1"/>
    </source>
</evidence>
<dbReference type="Proteomes" id="UP000316213">
    <property type="component" value="Unassembled WGS sequence"/>
</dbReference>
<comment type="caution">
    <text evidence="5">The sequence shown here is derived from an EMBL/GenBank/DDBJ whole genome shotgun (WGS) entry which is preliminary data.</text>
</comment>
<dbReference type="GO" id="GO:0016628">
    <property type="term" value="F:oxidoreductase activity, acting on the CH-CH group of donors, NAD or NADP as acceptor"/>
    <property type="evidence" value="ECO:0007669"/>
    <property type="project" value="InterPro"/>
</dbReference>
<dbReference type="InterPro" id="IPR028359">
    <property type="entry name" value="UDP_ManNAc/GlcNAc_DH"/>
</dbReference>
<evidence type="ECO:0000256" key="2">
    <source>
        <dbReference type="ARBA" id="ARBA00023027"/>
    </source>
</evidence>
<dbReference type="GO" id="GO:0051287">
    <property type="term" value="F:NAD binding"/>
    <property type="evidence" value="ECO:0007669"/>
    <property type="project" value="InterPro"/>
</dbReference>
<keyword evidence="1 5" id="KW-0560">Oxidoreductase</keyword>
<dbReference type="InterPro" id="IPR014027">
    <property type="entry name" value="UDP-Glc/GDP-Man_DH_C"/>
</dbReference>
<feature type="domain" description="UDP-glucose/GDP-mannose dehydrogenase C-terminal" evidence="4">
    <location>
        <begin position="337"/>
        <end position="437"/>
    </location>
</feature>
<comment type="similarity">
    <text evidence="3">Belongs to the UDP-glucose/GDP-mannose dehydrogenase family.</text>
</comment>
<dbReference type="NCBIfam" id="TIGR03026">
    <property type="entry name" value="NDP-sugDHase"/>
    <property type="match status" value="1"/>
</dbReference>
<dbReference type="InterPro" id="IPR036220">
    <property type="entry name" value="UDP-Glc/GDP-Man_DH_C_sf"/>
</dbReference>
<keyword evidence="2" id="KW-0520">NAD</keyword>
<gene>
    <name evidence="5" type="primary">wbpA</name>
    <name evidence="5" type="ORF">Pla100_15400</name>
</gene>
<dbReference type="PANTHER" id="PTHR43491">
    <property type="entry name" value="UDP-N-ACETYL-D-MANNOSAMINE DEHYDROGENASE"/>
    <property type="match status" value="1"/>
</dbReference>
<dbReference type="EMBL" id="SJPM01000002">
    <property type="protein sequence ID" value="TWU01804.1"/>
    <property type="molecule type" value="Genomic_DNA"/>
</dbReference>
<dbReference type="InterPro" id="IPR008927">
    <property type="entry name" value="6-PGluconate_DH-like_C_sf"/>
</dbReference>
<dbReference type="GO" id="GO:0000271">
    <property type="term" value="P:polysaccharide biosynthetic process"/>
    <property type="evidence" value="ECO:0007669"/>
    <property type="project" value="InterPro"/>
</dbReference>
<dbReference type="Pfam" id="PF03721">
    <property type="entry name" value="UDPG_MGDP_dh_N"/>
    <property type="match status" value="1"/>
</dbReference>
<dbReference type="PANTHER" id="PTHR43491:SF1">
    <property type="entry name" value="UDP-N-ACETYL-D-MANNOSAMINE DEHYDROGENASE"/>
    <property type="match status" value="1"/>
</dbReference>
<reference evidence="5 6" key="1">
    <citation type="submission" date="2019-02" db="EMBL/GenBank/DDBJ databases">
        <title>Deep-cultivation of Planctomycetes and their phenomic and genomic characterization uncovers novel biology.</title>
        <authorList>
            <person name="Wiegand S."/>
            <person name="Jogler M."/>
            <person name="Boedeker C."/>
            <person name="Pinto D."/>
            <person name="Vollmers J."/>
            <person name="Rivas-Marin E."/>
            <person name="Kohn T."/>
            <person name="Peeters S.H."/>
            <person name="Heuer A."/>
            <person name="Rast P."/>
            <person name="Oberbeckmann S."/>
            <person name="Bunk B."/>
            <person name="Jeske O."/>
            <person name="Meyerdierks A."/>
            <person name="Storesund J.E."/>
            <person name="Kallscheuer N."/>
            <person name="Luecker S."/>
            <person name="Lage O.M."/>
            <person name="Pohl T."/>
            <person name="Merkel B.J."/>
            <person name="Hornburger P."/>
            <person name="Mueller R.-W."/>
            <person name="Bruemmer F."/>
            <person name="Labrenz M."/>
            <person name="Spormann A.M."/>
            <person name="Op Den Camp H."/>
            <person name="Overmann J."/>
            <person name="Amann R."/>
            <person name="Jetten M.S.M."/>
            <person name="Mascher T."/>
            <person name="Medema M.H."/>
            <person name="Devos D.P."/>
            <person name="Kaster A.-K."/>
            <person name="Ovreas L."/>
            <person name="Rohde M."/>
            <person name="Galperin M.Y."/>
            <person name="Jogler C."/>
        </authorList>
    </citation>
    <scope>NUCLEOTIDE SEQUENCE [LARGE SCALE GENOMIC DNA]</scope>
    <source>
        <strain evidence="5 6">Pla100</strain>
    </source>
</reference>
<dbReference type="SUPFAM" id="SSF48179">
    <property type="entry name" value="6-phosphogluconate dehydrogenase C-terminal domain-like"/>
    <property type="match status" value="1"/>
</dbReference>
<name>A0A5C6AUF5_9BACT</name>
<dbReference type="AlphaFoldDB" id="A0A5C6AUF5"/>
<dbReference type="SUPFAM" id="SSF51735">
    <property type="entry name" value="NAD(P)-binding Rossmann-fold domains"/>
    <property type="match status" value="1"/>
</dbReference>
<evidence type="ECO:0000256" key="1">
    <source>
        <dbReference type="ARBA" id="ARBA00023002"/>
    </source>
</evidence>
<sequence>MSQSAKYFVDQIETKQATIGVIGLGYVGLPLALAYSAGGFKTVGFDIDEAKTQSINAGKSYIRHISAESIQTQVRSGKLAATTDFRQLREVDAIILCVPTPLDEHFEPDLSYVVGTIENVLPNLREPSSGSPQTISLESTTYPGTTDEELVSRIVEAGYQVGKDVFVVYSPEREDPGNPEFAATNIPKVVGGHTPNCLEAGKALYGSVFDQIVPVSSTSVAELTKLLENIYRSVNIGLVNELKVVADSMGIDIWEVIQAASTKPFGFKAFYPGPGLGGHCIPIDPFYLTWKAREFGVHTRFIELAGEINRAMPAHIVRRCSDALNRHKKSVNGSKVLLIGLAYKPNVDDDRESPTYELMDRLTEMGASVSYHDPYVPVIRPSREHSHWAGTASVAWDETTIKQFDLVLISTWHECLDINELADWSTFIVDTRNATAGLPESVRQNKVLKA</sequence>
<dbReference type="PIRSF" id="PIRSF000124">
    <property type="entry name" value="UDPglc_GDPman_dh"/>
    <property type="match status" value="1"/>
</dbReference>
<evidence type="ECO:0000259" key="4">
    <source>
        <dbReference type="SMART" id="SM00984"/>
    </source>
</evidence>
<dbReference type="InterPro" id="IPR001732">
    <property type="entry name" value="UDP-Glc/GDP-Man_DH_N"/>
</dbReference>
<dbReference type="GO" id="GO:0047004">
    <property type="term" value="F:UDP-N-acetylglucosamine 6-dehydrogenase activity"/>
    <property type="evidence" value="ECO:0007669"/>
    <property type="project" value="UniProtKB-EC"/>
</dbReference>
<dbReference type="RefSeq" id="WP_390620569.1">
    <property type="nucleotide sequence ID" value="NZ_SJPM01000002.1"/>
</dbReference>
<proteinExistence type="inferred from homology"/>
<dbReference type="InterPro" id="IPR014026">
    <property type="entry name" value="UDP-Glc/GDP-Man_DH_dimer"/>
</dbReference>
<evidence type="ECO:0000256" key="3">
    <source>
        <dbReference type="PIRNR" id="PIRNR000124"/>
    </source>
</evidence>
<keyword evidence="6" id="KW-1185">Reference proteome</keyword>
<protein>
    <submittedName>
        <fullName evidence="5">UDP-N-acetyl-D-glucosamine 6-dehydrogenase</fullName>
        <ecNumber evidence="5">1.1.1.136</ecNumber>
    </submittedName>
</protein>
<accession>A0A5C6AUF5</accession>
<dbReference type="Pfam" id="PF00984">
    <property type="entry name" value="UDPG_MGDP_dh"/>
    <property type="match status" value="1"/>
</dbReference>
<dbReference type="Gene3D" id="3.40.50.720">
    <property type="entry name" value="NAD(P)-binding Rossmann-like Domain"/>
    <property type="match status" value="2"/>
</dbReference>
<dbReference type="SMART" id="SM00984">
    <property type="entry name" value="UDPG_MGDP_dh_C"/>
    <property type="match status" value="1"/>
</dbReference>
<dbReference type="SUPFAM" id="SSF52413">
    <property type="entry name" value="UDP-glucose/GDP-mannose dehydrogenase C-terminal domain"/>
    <property type="match status" value="1"/>
</dbReference>
<dbReference type="PIRSF" id="PIRSF500136">
    <property type="entry name" value="UDP_ManNAc_DH"/>
    <property type="match status" value="1"/>
</dbReference>